<protein>
    <recommendedName>
        <fullName evidence="2">Negative regulator of flagellin synthesis</fullName>
    </recommendedName>
    <alternativeName>
        <fullName evidence="8">Anti-sigma-28 factor</fullName>
    </alternativeName>
</protein>
<dbReference type="Proteomes" id="UP000048949">
    <property type="component" value="Unassembled WGS sequence"/>
</dbReference>
<keyword evidence="4" id="KW-1005">Bacterial flagellum biogenesis</keyword>
<evidence type="ECO:0000256" key="7">
    <source>
        <dbReference type="ARBA" id="ARBA00024739"/>
    </source>
</evidence>
<feature type="region of interest" description="Disordered" evidence="9">
    <location>
        <begin position="9"/>
        <end position="31"/>
    </location>
</feature>
<accession>A0A0U1NN52</accession>
<dbReference type="GO" id="GO:0045892">
    <property type="term" value="P:negative regulation of DNA-templated transcription"/>
    <property type="evidence" value="ECO:0007669"/>
    <property type="project" value="InterPro"/>
</dbReference>
<dbReference type="GO" id="GO:0044781">
    <property type="term" value="P:bacterial-type flagellum organization"/>
    <property type="evidence" value="ECO:0007669"/>
    <property type="project" value="UniProtKB-KW"/>
</dbReference>
<keyword evidence="11" id="KW-0282">Flagellum</keyword>
<name>A0A0U1NN52_9RHOB</name>
<evidence type="ECO:0000256" key="5">
    <source>
        <dbReference type="ARBA" id="ARBA00023015"/>
    </source>
</evidence>
<dbReference type="STRING" id="282199.GCA_001049735_02217"/>
<reference evidence="11 12" key="1">
    <citation type="submission" date="2015-04" db="EMBL/GenBank/DDBJ databases">
        <authorList>
            <person name="Syromyatnikov M.Y."/>
            <person name="Popov V.N."/>
        </authorList>
    </citation>
    <scope>NUCLEOTIDE SEQUENCE [LARGE SCALE GENOMIC DNA]</scope>
    <source>
        <strain evidence="11 12">CECT 5292</strain>
    </source>
</reference>
<organism evidence="11 12">
    <name type="scientific">Nereida ignava</name>
    <dbReference type="NCBI Taxonomy" id="282199"/>
    <lineage>
        <taxon>Bacteria</taxon>
        <taxon>Pseudomonadati</taxon>
        <taxon>Pseudomonadota</taxon>
        <taxon>Alphaproteobacteria</taxon>
        <taxon>Rhodobacterales</taxon>
        <taxon>Roseobacteraceae</taxon>
        <taxon>Nereida</taxon>
    </lineage>
</organism>
<proteinExistence type="inferred from homology"/>
<dbReference type="RefSeq" id="WP_048599573.1">
    <property type="nucleotide sequence ID" value="NZ_CVPC01000013.1"/>
</dbReference>
<dbReference type="OrthoDB" id="7357746at2"/>
<evidence type="ECO:0000256" key="4">
    <source>
        <dbReference type="ARBA" id="ARBA00022795"/>
    </source>
</evidence>
<dbReference type="Pfam" id="PF04316">
    <property type="entry name" value="FlgM"/>
    <property type="match status" value="1"/>
</dbReference>
<evidence type="ECO:0000256" key="6">
    <source>
        <dbReference type="ARBA" id="ARBA00023163"/>
    </source>
</evidence>
<keyword evidence="3" id="KW-0678">Repressor</keyword>
<keyword evidence="5" id="KW-0805">Transcription regulation</keyword>
<dbReference type="InterPro" id="IPR007412">
    <property type="entry name" value="FlgM"/>
</dbReference>
<dbReference type="EMBL" id="CVQV01000013">
    <property type="protein sequence ID" value="CRK76161.1"/>
    <property type="molecule type" value="Genomic_DNA"/>
</dbReference>
<evidence type="ECO:0000256" key="8">
    <source>
        <dbReference type="ARBA" id="ARBA00030117"/>
    </source>
</evidence>
<evidence type="ECO:0000256" key="3">
    <source>
        <dbReference type="ARBA" id="ARBA00022491"/>
    </source>
</evidence>
<gene>
    <name evidence="11" type="ORF">NIG5292_02218</name>
</gene>
<evidence type="ECO:0000313" key="12">
    <source>
        <dbReference type="Proteomes" id="UP000048949"/>
    </source>
</evidence>
<comment type="function">
    <text evidence="7">Responsible for the coupling of flagellin expression to flagellar assembly by preventing expression of the flagellin genes when a component of the middle class of proteins is defective. It negatively regulates flagellar genes by inhibiting the activity of FliA by directly binding to FliA.</text>
</comment>
<feature type="compositionally biased region" description="Low complexity" evidence="9">
    <location>
        <begin position="13"/>
        <end position="24"/>
    </location>
</feature>
<dbReference type="NCBIfam" id="TIGR03824">
    <property type="entry name" value="FlgM_jcvi"/>
    <property type="match status" value="1"/>
</dbReference>
<dbReference type="InterPro" id="IPR031316">
    <property type="entry name" value="FlgM_C"/>
</dbReference>
<keyword evidence="6" id="KW-0804">Transcription</keyword>
<evidence type="ECO:0000259" key="10">
    <source>
        <dbReference type="Pfam" id="PF04316"/>
    </source>
</evidence>
<evidence type="ECO:0000313" key="11">
    <source>
        <dbReference type="EMBL" id="CRK76161.1"/>
    </source>
</evidence>
<keyword evidence="11" id="KW-0969">Cilium</keyword>
<dbReference type="AlphaFoldDB" id="A0A0U1NN52"/>
<comment type="similarity">
    <text evidence="1">Belongs to the FlgM family.</text>
</comment>
<evidence type="ECO:0000256" key="1">
    <source>
        <dbReference type="ARBA" id="ARBA00005322"/>
    </source>
</evidence>
<keyword evidence="11" id="KW-0966">Cell projection</keyword>
<evidence type="ECO:0000256" key="9">
    <source>
        <dbReference type="SAM" id="MobiDB-lite"/>
    </source>
</evidence>
<keyword evidence="12" id="KW-1185">Reference proteome</keyword>
<evidence type="ECO:0000256" key="2">
    <source>
        <dbReference type="ARBA" id="ARBA00017823"/>
    </source>
</evidence>
<dbReference type="InterPro" id="IPR035890">
    <property type="entry name" value="Anti-sigma-28_factor_FlgM_sf"/>
</dbReference>
<sequence length="100" mass="10720">MVDFIKHNLRQMSAPAPQSASHASNRTGAAPVAAVTDVAKSVDDGQLSLKASVSKMSETPPIDMEAVSRIKQAIANGEYPINLGLVSERLMESYFEMKGE</sequence>
<dbReference type="SUPFAM" id="SSF101498">
    <property type="entry name" value="Anti-sigma factor FlgM"/>
    <property type="match status" value="1"/>
</dbReference>
<feature type="domain" description="Anti-sigma-28 factor FlgM C-terminal" evidence="10">
    <location>
        <begin position="49"/>
        <end position="92"/>
    </location>
</feature>